<evidence type="ECO:0000313" key="2">
    <source>
        <dbReference type="EMBL" id="MBW3117575.1"/>
    </source>
</evidence>
<keyword evidence="1" id="KW-0472">Membrane</keyword>
<protein>
    <submittedName>
        <fullName evidence="2">Uncharacterized protein</fullName>
    </submittedName>
</protein>
<sequence length="89" mass="10944">MEINYIWLFFYMVIFLVLLFGWLVYSANRDVREKYIPNGERYSKLEIFKSIERDGKVIYYLGDEKMQIEVSKEDYDYAIKVYQERISEK</sequence>
<dbReference type="Proteomes" id="UP001155882">
    <property type="component" value="Unassembled WGS sequence"/>
</dbReference>
<organism evidence="2 3">
    <name type="scientific">Providencia rettgeri</name>
    <dbReference type="NCBI Taxonomy" id="587"/>
    <lineage>
        <taxon>Bacteria</taxon>
        <taxon>Pseudomonadati</taxon>
        <taxon>Pseudomonadota</taxon>
        <taxon>Gammaproteobacteria</taxon>
        <taxon>Enterobacterales</taxon>
        <taxon>Morganellaceae</taxon>
        <taxon>Providencia</taxon>
    </lineage>
</organism>
<gene>
    <name evidence="2" type="ORF">KYI77_14055</name>
</gene>
<comment type="caution">
    <text evidence="2">The sequence shown here is derived from an EMBL/GenBank/DDBJ whole genome shotgun (WGS) entry which is preliminary data.</text>
</comment>
<name>A0AAE2ZGG8_PRORE</name>
<feature type="transmembrane region" description="Helical" evidence="1">
    <location>
        <begin position="6"/>
        <end position="25"/>
    </location>
</feature>
<reference evidence="2" key="1">
    <citation type="submission" date="2021-07" db="EMBL/GenBank/DDBJ databases">
        <authorList>
            <person name="Stanton E."/>
        </authorList>
    </citation>
    <scope>NUCLEOTIDE SEQUENCE</scope>
    <source>
        <strain evidence="2">2021EL-01139</strain>
    </source>
</reference>
<evidence type="ECO:0000313" key="3">
    <source>
        <dbReference type="Proteomes" id="UP001155882"/>
    </source>
</evidence>
<dbReference type="EMBL" id="JAHWLI010000045">
    <property type="protein sequence ID" value="MBW3117575.1"/>
    <property type="molecule type" value="Genomic_DNA"/>
</dbReference>
<accession>A0AAE2ZGG8</accession>
<evidence type="ECO:0000256" key="1">
    <source>
        <dbReference type="SAM" id="Phobius"/>
    </source>
</evidence>
<keyword evidence="1" id="KW-1133">Transmembrane helix</keyword>
<keyword evidence="1" id="KW-0812">Transmembrane</keyword>
<proteinExistence type="predicted"/>
<dbReference type="RefSeq" id="WP_219197725.1">
    <property type="nucleotide sequence ID" value="NZ_JAHWLI010000045.1"/>
</dbReference>
<dbReference type="AlphaFoldDB" id="A0AAE2ZGG8"/>